<accession>A0A931I4W9</accession>
<proteinExistence type="inferred from homology"/>
<reference evidence="3" key="1">
    <citation type="submission" date="2020-12" db="EMBL/GenBank/DDBJ databases">
        <title>Methylobrevis albus sp. nov., isolated from fresh water lack sediment.</title>
        <authorList>
            <person name="Zou Q."/>
        </authorList>
    </citation>
    <scope>NUCLEOTIDE SEQUENCE</scope>
    <source>
        <strain evidence="3">L22</strain>
    </source>
</reference>
<dbReference type="Pfam" id="PF01425">
    <property type="entry name" value="Amidase"/>
    <property type="match status" value="1"/>
</dbReference>
<dbReference type="GO" id="GO:0003824">
    <property type="term" value="F:catalytic activity"/>
    <property type="evidence" value="ECO:0007669"/>
    <property type="project" value="InterPro"/>
</dbReference>
<dbReference type="Gene3D" id="3.90.1300.10">
    <property type="entry name" value="Amidase signature (AS) domain"/>
    <property type="match status" value="1"/>
</dbReference>
<dbReference type="PANTHER" id="PTHR11895:SF7">
    <property type="entry name" value="GLUTAMYL-TRNA(GLN) AMIDOTRANSFERASE SUBUNIT A, MITOCHONDRIAL"/>
    <property type="match status" value="1"/>
</dbReference>
<evidence type="ECO:0000313" key="3">
    <source>
        <dbReference type="EMBL" id="MBH0239270.1"/>
    </source>
</evidence>
<sequence length="478" mass="48409">MPDALALADAIRQRRTTATAAMEAALDAADQFRGIGAVRHVDAAMGLAAAAEIDARIAAGDPDMLATPFLGVPFLMKDLGAAAAGLPKVAGSRWVERHGAVPAVDDDLTTRFRAAGLVPFGLTTVPEFGLALSSEPAIGPTARNPLDERRTPGGSSGGAAAAVAAGIVAVAHATDAAGSTRVPAACCGLVGLKTTRGATPTGPEFGNHLFGIASELVVSRSVRDSAAALDALAGAAEGPEPDPALGLPARGRLETPVPPLSIGCVFDAPDGAPVAPERRAALESAAAALETLGHRLVPLQPAGFADWLDTSDRVFAAIIAANFARNFAGVRIAAGELEPLSAAFIAAGEQMTAGELYTAVVEAAKVAQGVARLFRNVDVLLTPMLSGPPLAIGSFPLGHSDIALQTRRMRDFAPYAALANVAGVPAITLPHGVDAVGLPLPVQLVGPMGADALLLRLARSLEKVAPFAHRFPIAGLPA</sequence>
<dbReference type="InterPro" id="IPR000120">
    <property type="entry name" value="Amidase"/>
</dbReference>
<comment type="similarity">
    <text evidence="1">Belongs to the amidase family.</text>
</comment>
<dbReference type="InterPro" id="IPR036928">
    <property type="entry name" value="AS_sf"/>
</dbReference>
<dbReference type="PANTHER" id="PTHR11895">
    <property type="entry name" value="TRANSAMIDASE"/>
    <property type="match status" value="1"/>
</dbReference>
<evidence type="ECO:0000259" key="2">
    <source>
        <dbReference type="Pfam" id="PF01425"/>
    </source>
</evidence>
<keyword evidence="4" id="KW-1185">Reference proteome</keyword>
<name>A0A931I4W9_9HYPH</name>
<dbReference type="InterPro" id="IPR023631">
    <property type="entry name" value="Amidase_dom"/>
</dbReference>
<protein>
    <submittedName>
        <fullName evidence="3">Amidase</fullName>
    </submittedName>
</protein>
<feature type="domain" description="Amidase" evidence="2">
    <location>
        <begin position="23"/>
        <end position="455"/>
    </location>
</feature>
<dbReference type="RefSeq" id="WP_197312360.1">
    <property type="nucleotide sequence ID" value="NZ_JADZLT010000054.1"/>
</dbReference>
<evidence type="ECO:0000256" key="1">
    <source>
        <dbReference type="ARBA" id="ARBA00009199"/>
    </source>
</evidence>
<organism evidence="3 4">
    <name type="scientific">Methylobrevis albus</name>
    <dbReference type="NCBI Taxonomy" id="2793297"/>
    <lineage>
        <taxon>Bacteria</taxon>
        <taxon>Pseudomonadati</taxon>
        <taxon>Pseudomonadota</taxon>
        <taxon>Alphaproteobacteria</taxon>
        <taxon>Hyphomicrobiales</taxon>
        <taxon>Pleomorphomonadaceae</taxon>
        <taxon>Methylobrevis</taxon>
    </lineage>
</organism>
<dbReference type="Proteomes" id="UP000631694">
    <property type="component" value="Unassembled WGS sequence"/>
</dbReference>
<dbReference type="EMBL" id="JADZLT010000054">
    <property type="protein sequence ID" value="MBH0239270.1"/>
    <property type="molecule type" value="Genomic_DNA"/>
</dbReference>
<dbReference type="SUPFAM" id="SSF75304">
    <property type="entry name" value="Amidase signature (AS) enzymes"/>
    <property type="match status" value="1"/>
</dbReference>
<evidence type="ECO:0000313" key="4">
    <source>
        <dbReference type="Proteomes" id="UP000631694"/>
    </source>
</evidence>
<gene>
    <name evidence="3" type="ORF">I5731_15715</name>
</gene>
<comment type="caution">
    <text evidence="3">The sequence shown here is derived from an EMBL/GenBank/DDBJ whole genome shotgun (WGS) entry which is preliminary data.</text>
</comment>
<dbReference type="AlphaFoldDB" id="A0A931I4W9"/>